<gene>
    <name evidence="2" type="ORF">TWF696_008601</name>
</gene>
<dbReference type="Proteomes" id="UP001375240">
    <property type="component" value="Unassembled WGS sequence"/>
</dbReference>
<dbReference type="InterPro" id="IPR014752">
    <property type="entry name" value="Arrestin-like_C"/>
</dbReference>
<evidence type="ECO:0000313" key="2">
    <source>
        <dbReference type="EMBL" id="KAK6341529.1"/>
    </source>
</evidence>
<evidence type="ECO:0000256" key="1">
    <source>
        <dbReference type="SAM" id="MobiDB-lite"/>
    </source>
</evidence>
<evidence type="ECO:0000313" key="3">
    <source>
        <dbReference type="Proteomes" id="UP001375240"/>
    </source>
</evidence>
<comment type="caution">
    <text evidence="2">The sequence shown here is derived from an EMBL/GenBank/DDBJ whole genome shotgun (WGS) entry which is preliminary data.</text>
</comment>
<protein>
    <recommendedName>
        <fullName evidence="4">Arrestin-like N-terminal domain-containing protein</fullName>
    </recommendedName>
</protein>
<dbReference type="EMBL" id="JAVHNQ010000007">
    <property type="protein sequence ID" value="KAK6341529.1"/>
    <property type="molecule type" value="Genomic_DNA"/>
</dbReference>
<evidence type="ECO:0008006" key="4">
    <source>
        <dbReference type="Google" id="ProtNLM"/>
    </source>
</evidence>
<feature type="compositionally biased region" description="Low complexity" evidence="1">
    <location>
        <begin position="431"/>
        <end position="456"/>
    </location>
</feature>
<sequence length="489" mass="52103">MAPMEIVLDPRPGSLPGTTSTLYTAGDIVSGHARVSVPADSIKSLSIDFTGSLRVCIPNNATGSSTQQTSSLFTYSLQPIIPNPTGKYTFAFTVPPTILVNPDSSSSSSSGNSAPRHVPPAPQPLLPSFSYGKVAAGYGEPGARIEYTLIAKLEYKSTIFTRRDNKTKTIHISAPLMPGKTKSSKGSILPIEHTWALQSSRLRPGMEHHKPSAMERFSSFFTSPTSGDPKLIVALGIDMPSVLTLGTDIPTSLSLNFLPDSTGIEIPPRIYLSKLTATLHIITDFAIGTTTKRKETTMDLCTKSFAGRTQLLEYGYARKLDIGEWMSENFTLDAGNQLVPTFATPSLRRRYNIEIEVAVECVGETWKKSFESEVLLIPAVSSSNGLGSGSEAMSPTYETSPTVTYSNTMNSSFVPAGPARTATSSSIANHGSGISNNVSSPVGGSNGNNGESASGNTGHSRTRPSEKGQPMNAVQLDDDYGPPPSYSEF</sequence>
<feature type="region of interest" description="Disordered" evidence="1">
    <location>
        <begin position="416"/>
        <end position="489"/>
    </location>
</feature>
<reference evidence="2 3" key="1">
    <citation type="submission" date="2019-10" db="EMBL/GenBank/DDBJ databases">
        <authorList>
            <person name="Palmer J.M."/>
        </authorList>
    </citation>
    <scope>NUCLEOTIDE SEQUENCE [LARGE SCALE GENOMIC DNA]</scope>
    <source>
        <strain evidence="2 3">TWF696</strain>
    </source>
</reference>
<keyword evidence="3" id="KW-1185">Reference proteome</keyword>
<proteinExistence type="predicted"/>
<name>A0AAV9UGN1_9PEZI</name>
<dbReference type="AlphaFoldDB" id="A0AAV9UGN1"/>
<organism evidence="2 3">
    <name type="scientific">Orbilia brochopaga</name>
    <dbReference type="NCBI Taxonomy" id="3140254"/>
    <lineage>
        <taxon>Eukaryota</taxon>
        <taxon>Fungi</taxon>
        <taxon>Dikarya</taxon>
        <taxon>Ascomycota</taxon>
        <taxon>Pezizomycotina</taxon>
        <taxon>Orbiliomycetes</taxon>
        <taxon>Orbiliales</taxon>
        <taxon>Orbiliaceae</taxon>
        <taxon>Orbilia</taxon>
    </lineage>
</organism>
<dbReference type="Gene3D" id="2.60.40.640">
    <property type="match status" value="1"/>
</dbReference>
<accession>A0AAV9UGN1</accession>
<feature type="region of interest" description="Disordered" evidence="1">
    <location>
        <begin position="102"/>
        <end position="124"/>
    </location>
</feature>